<comment type="caution">
    <text evidence="2">The sequence shown here is derived from an EMBL/GenBank/DDBJ whole genome shotgun (WGS) entry which is preliminary data.</text>
</comment>
<reference evidence="2" key="1">
    <citation type="submission" date="2023-03" db="EMBL/GenBank/DDBJ databases">
        <title>Massive genome expansion in bonnet fungi (Mycena s.s.) driven by repeated elements and novel gene families across ecological guilds.</title>
        <authorList>
            <consortium name="Lawrence Berkeley National Laboratory"/>
            <person name="Harder C.B."/>
            <person name="Miyauchi S."/>
            <person name="Viragh M."/>
            <person name="Kuo A."/>
            <person name="Thoen E."/>
            <person name="Andreopoulos B."/>
            <person name="Lu D."/>
            <person name="Skrede I."/>
            <person name="Drula E."/>
            <person name="Henrissat B."/>
            <person name="Morin E."/>
            <person name="Kohler A."/>
            <person name="Barry K."/>
            <person name="LaButti K."/>
            <person name="Morin E."/>
            <person name="Salamov A."/>
            <person name="Lipzen A."/>
            <person name="Mereny Z."/>
            <person name="Hegedus B."/>
            <person name="Baldrian P."/>
            <person name="Stursova M."/>
            <person name="Weitz H."/>
            <person name="Taylor A."/>
            <person name="Grigoriev I.V."/>
            <person name="Nagy L.G."/>
            <person name="Martin F."/>
            <person name="Kauserud H."/>
        </authorList>
    </citation>
    <scope>NUCLEOTIDE SEQUENCE</scope>
    <source>
        <strain evidence="2">9144</strain>
    </source>
</reference>
<dbReference type="Proteomes" id="UP001219525">
    <property type="component" value="Unassembled WGS sequence"/>
</dbReference>
<name>A0AAD6VA53_9AGAR</name>
<dbReference type="EMBL" id="JARJCW010000040">
    <property type="protein sequence ID" value="KAJ7206418.1"/>
    <property type="molecule type" value="Genomic_DNA"/>
</dbReference>
<sequence length="254" mass="27860">MYKVRNVQNAHNPDVHMRAEGIQNKSHMHLNSVIDPQTRQGSRSLGARPRTLALAVPTSSCDSARCRDCCRAARMPVAWVAIVVGLHATRGQLHVRIELASATSRSPPMMSLDTRGEGSSFNDAHKEPEPRGREHRREAREDGCMPHCSVGNELMNIVDSETDAVCACRKGQHVRSYVASTRWIRSMMRTRTGACASHYAQSGSRHSACTCAWRAQTMLTSMLLCPALQNNAEHHTNTSTVLACGNDEGSEEGG</sequence>
<evidence type="ECO:0000313" key="3">
    <source>
        <dbReference type="Proteomes" id="UP001219525"/>
    </source>
</evidence>
<feature type="compositionally biased region" description="Basic and acidic residues" evidence="1">
    <location>
        <begin position="123"/>
        <end position="140"/>
    </location>
</feature>
<accession>A0AAD6VA53</accession>
<proteinExistence type="predicted"/>
<protein>
    <submittedName>
        <fullName evidence="2">Uncharacterized protein</fullName>
    </submittedName>
</protein>
<keyword evidence="3" id="KW-1185">Reference proteome</keyword>
<organism evidence="2 3">
    <name type="scientific">Mycena pura</name>
    <dbReference type="NCBI Taxonomy" id="153505"/>
    <lineage>
        <taxon>Eukaryota</taxon>
        <taxon>Fungi</taxon>
        <taxon>Dikarya</taxon>
        <taxon>Basidiomycota</taxon>
        <taxon>Agaricomycotina</taxon>
        <taxon>Agaricomycetes</taxon>
        <taxon>Agaricomycetidae</taxon>
        <taxon>Agaricales</taxon>
        <taxon>Marasmiineae</taxon>
        <taxon>Mycenaceae</taxon>
        <taxon>Mycena</taxon>
    </lineage>
</organism>
<evidence type="ECO:0000313" key="2">
    <source>
        <dbReference type="EMBL" id="KAJ7206418.1"/>
    </source>
</evidence>
<feature type="region of interest" description="Disordered" evidence="1">
    <location>
        <begin position="105"/>
        <end position="140"/>
    </location>
</feature>
<gene>
    <name evidence="2" type="ORF">GGX14DRAFT_397224</name>
</gene>
<evidence type="ECO:0000256" key="1">
    <source>
        <dbReference type="SAM" id="MobiDB-lite"/>
    </source>
</evidence>
<dbReference type="AlphaFoldDB" id="A0AAD6VA53"/>